<name>Q164Z2_ROSDO</name>
<proteinExistence type="predicted"/>
<protein>
    <submittedName>
        <fullName evidence="1">Uncharacterized protein</fullName>
    </submittedName>
</protein>
<reference evidence="1 2" key="1">
    <citation type="journal article" date="2007" name="J. Bacteriol.">
        <title>The complete genome sequence of Roseobacter denitrificans reveals a mixotrophic rather than photosynthetic metabolism.</title>
        <authorList>
            <person name="Swingley W.D."/>
            <person name="Sadekar S."/>
            <person name="Mastrian S.D."/>
            <person name="Matthies H.J."/>
            <person name="Hao J."/>
            <person name="Ramos H."/>
            <person name="Acharya C.R."/>
            <person name="Conrad A.L."/>
            <person name="Taylor H.L."/>
            <person name="Dejesa L.C."/>
            <person name="Shah M.K."/>
            <person name="O'huallachain M.E."/>
            <person name="Lince M.T."/>
            <person name="Blankenship R.E."/>
            <person name="Beatty J.T."/>
            <person name="Touchman J.W."/>
        </authorList>
    </citation>
    <scope>NUCLEOTIDE SEQUENCE [LARGE SCALE GENOMIC DNA]</scope>
    <source>
        <strain evidence="2">ATCC 33942 / OCh 114</strain>
    </source>
</reference>
<dbReference type="EMBL" id="CP000362">
    <property type="protein sequence ID" value="ABG32451.1"/>
    <property type="molecule type" value="Genomic_DNA"/>
</dbReference>
<accession>Q164Z2</accession>
<evidence type="ECO:0000313" key="2">
    <source>
        <dbReference type="Proteomes" id="UP000007029"/>
    </source>
</evidence>
<evidence type="ECO:0000313" key="1">
    <source>
        <dbReference type="EMBL" id="ABG32451.1"/>
    </source>
</evidence>
<dbReference type="STRING" id="375451.RD1_2929"/>
<dbReference type="Proteomes" id="UP000007029">
    <property type="component" value="Chromosome"/>
</dbReference>
<dbReference type="KEGG" id="rde:RD1_2929"/>
<keyword evidence="2" id="KW-1185">Reference proteome</keyword>
<dbReference type="AlphaFoldDB" id="Q164Z2"/>
<dbReference type="HOGENOM" id="CLU_3065769_0_0_5"/>
<gene>
    <name evidence="1" type="ordered locus">RD1_2929</name>
</gene>
<sequence length="53" mass="6154">MNVLNFIDISRLYDQSASFLGADQFIFCFSQSPATLIMPMERRFPRRGAKKHT</sequence>
<organism evidence="1 2">
    <name type="scientific">Roseobacter denitrificans (strain ATCC 33942 / OCh 114)</name>
    <name type="common">Erythrobacter sp. (strain OCh 114)</name>
    <name type="synonym">Roseobacter denitrificans</name>
    <dbReference type="NCBI Taxonomy" id="375451"/>
    <lineage>
        <taxon>Bacteria</taxon>
        <taxon>Pseudomonadati</taxon>
        <taxon>Pseudomonadota</taxon>
        <taxon>Alphaproteobacteria</taxon>
        <taxon>Rhodobacterales</taxon>
        <taxon>Roseobacteraceae</taxon>
        <taxon>Roseobacter</taxon>
    </lineage>
</organism>